<feature type="transmembrane region" description="Helical" evidence="6">
    <location>
        <begin position="674"/>
        <end position="700"/>
    </location>
</feature>
<keyword evidence="3 6" id="KW-1133">Transmembrane helix</keyword>
<organism evidence="8 9">
    <name type="scientific">Laodelphax striatellus</name>
    <name type="common">Small brown planthopper</name>
    <name type="synonym">Delphax striatella</name>
    <dbReference type="NCBI Taxonomy" id="195883"/>
    <lineage>
        <taxon>Eukaryota</taxon>
        <taxon>Metazoa</taxon>
        <taxon>Ecdysozoa</taxon>
        <taxon>Arthropoda</taxon>
        <taxon>Hexapoda</taxon>
        <taxon>Insecta</taxon>
        <taxon>Pterygota</taxon>
        <taxon>Neoptera</taxon>
        <taxon>Paraneoptera</taxon>
        <taxon>Hemiptera</taxon>
        <taxon>Auchenorrhyncha</taxon>
        <taxon>Fulgoroidea</taxon>
        <taxon>Delphacidae</taxon>
        <taxon>Criomorphinae</taxon>
        <taxon>Laodelphax</taxon>
    </lineage>
</organism>
<dbReference type="PROSITE" id="PS50850">
    <property type="entry name" value="MFS"/>
    <property type="match status" value="1"/>
</dbReference>
<dbReference type="Pfam" id="PF17039">
    <property type="entry name" value="Glyco_tran_10_N"/>
    <property type="match status" value="1"/>
</dbReference>
<dbReference type="InterPro" id="IPR005828">
    <property type="entry name" value="MFS_sugar_transport-like"/>
</dbReference>
<gene>
    <name evidence="8" type="ORF">LSTR_LSTR004096</name>
</gene>
<dbReference type="EMBL" id="QKKF02036132">
    <property type="protein sequence ID" value="RZF32668.1"/>
    <property type="molecule type" value="Genomic_DNA"/>
</dbReference>
<feature type="transmembrane region" description="Helical" evidence="6">
    <location>
        <begin position="712"/>
        <end position="734"/>
    </location>
</feature>
<feature type="region of interest" description="Disordered" evidence="5">
    <location>
        <begin position="1"/>
        <end position="27"/>
    </location>
</feature>
<dbReference type="Pfam" id="PF00083">
    <property type="entry name" value="Sugar_tr"/>
    <property type="match status" value="1"/>
</dbReference>
<evidence type="ECO:0000313" key="8">
    <source>
        <dbReference type="EMBL" id="RZF32668.1"/>
    </source>
</evidence>
<dbReference type="InterPro" id="IPR020846">
    <property type="entry name" value="MFS_dom"/>
</dbReference>
<feature type="transmembrane region" description="Helical" evidence="6">
    <location>
        <begin position="592"/>
        <end position="609"/>
    </location>
</feature>
<reference evidence="8 9" key="1">
    <citation type="journal article" date="2017" name="Gigascience">
        <title>Genome sequence of the small brown planthopper, Laodelphax striatellus.</title>
        <authorList>
            <person name="Zhu J."/>
            <person name="Jiang F."/>
            <person name="Wang X."/>
            <person name="Yang P."/>
            <person name="Bao Y."/>
            <person name="Zhao W."/>
            <person name="Wang W."/>
            <person name="Lu H."/>
            <person name="Wang Q."/>
            <person name="Cui N."/>
            <person name="Li J."/>
            <person name="Chen X."/>
            <person name="Luo L."/>
            <person name="Yu J."/>
            <person name="Kang L."/>
            <person name="Cui F."/>
        </authorList>
    </citation>
    <scope>NUCLEOTIDE SEQUENCE [LARGE SCALE GENOMIC DNA]</scope>
    <source>
        <strain evidence="8">Lst14</strain>
    </source>
</reference>
<dbReference type="STRING" id="195883.A0A482WGT7"/>
<dbReference type="CDD" id="cd17317">
    <property type="entry name" value="MFS_SLC22"/>
    <property type="match status" value="1"/>
</dbReference>
<evidence type="ECO:0000256" key="4">
    <source>
        <dbReference type="ARBA" id="ARBA00023136"/>
    </source>
</evidence>
<evidence type="ECO:0000259" key="7">
    <source>
        <dbReference type="PROSITE" id="PS50850"/>
    </source>
</evidence>
<dbReference type="SUPFAM" id="SSF53756">
    <property type="entry name" value="UDP-Glycosyltransferase/glycogen phosphorylase"/>
    <property type="match status" value="1"/>
</dbReference>
<feature type="transmembrane region" description="Helical" evidence="6">
    <location>
        <begin position="621"/>
        <end position="642"/>
    </location>
</feature>
<feature type="transmembrane region" description="Helical" evidence="6">
    <location>
        <begin position="441"/>
        <end position="463"/>
    </location>
</feature>
<feature type="transmembrane region" description="Helical" evidence="6">
    <location>
        <begin position="740"/>
        <end position="760"/>
    </location>
</feature>
<dbReference type="GO" id="GO:0016020">
    <property type="term" value="C:membrane"/>
    <property type="evidence" value="ECO:0007669"/>
    <property type="project" value="UniProtKB-SubCell"/>
</dbReference>
<feature type="transmembrane region" description="Helical" evidence="6">
    <location>
        <begin position="416"/>
        <end position="435"/>
    </location>
</feature>
<feature type="transmembrane region" description="Helical" evidence="6">
    <location>
        <begin position="502"/>
        <end position="522"/>
    </location>
</feature>
<dbReference type="InterPro" id="IPR031481">
    <property type="entry name" value="Glyco_tran_10_N"/>
</dbReference>
<evidence type="ECO:0000313" key="9">
    <source>
        <dbReference type="Proteomes" id="UP000291343"/>
    </source>
</evidence>
<comment type="subcellular location">
    <subcellularLocation>
        <location evidence="1">Membrane</location>
        <topology evidence="1">Multi-pass membrane protein</topology>
    </subcellularLocation>
</comment>
<keyword evidence="4 6" id="KW-0472">Membrane</keyword>
<dbReference type="InterPro" id="IPR036259">
    <property type="entry name" value="MFS_trans_sf"/>
</dbReference>
<name>A0A482WGT7_LAOST</name>
<feature type="transmembrane region" description="Helical" evidence="6">
    <location>
        <begin position="475"/>
        <end position="496"/>
    </location>
</feature>
<evidence type="ECO:0000256" key="1">
    <source>
        <dbReference type="ARBA" id="ARBA00004141"/>
    </source>
</evidence>
<feature type="compositionally biased region" description="Polar residues" evidence="5">
    <location>
        <begin position="1"/>
        <end position="19"/>
    </location>
</feature>
<dbReference type="AlphaFoldDB" id="A0A482WGT7"/>
<feature type="transmembrane region" description="Helical" evidence="6">
    <location>
        <begin position="649"/>
        <end position="668"/>
    </location>
</feature>
<dbReference type="SMR" id="A0A482WGT7"/>
<feature type="domain" description="Major facilitator superfamily (MFS) profile" evidence="7">
    <location>
        <begin position="283"/>
        <end position="765"/>
    </location>
</feature>
<keyword evidence="9" id="KW-1185">Reference proteome</keyword>
<feature type="transmembrane region" description="Helical" evidence="6">
    <location>
        <begin position="392"/>
        <end position="409"/>
    </location>
</feature>
<dbReference type="Gene3D" id="1.20.1250.20">
    <property type="entry name" value="MFS general substrate transporter like domains"/>
    <property type="match status" value="1"/>
</dbReference>
<evidence type="ECO:0000256" key="5">
    <source>
        <dbReference type="SAM" id="MobiDB-lite"/>
    </source>
</evidence>
<sequence length="807" mass="91131">MLVSQSKSECRSNPYSSTVLKGKPKKKVEERPWYLTNGTRWPIAAKIDSKTGRRDAKLWPNEDKEGDRILDQLMFVPPDNGKPLPMKTIYFSWWSPGMIGWEVNHPKGSQESFVTCPVNRCKATTNSLDADAILFTNNFNDPGHHKPAKQVWILYRMESPTHPPVQNLIQQDIYNWTATYLRSSDIVRTYFKWVYYDEQQTEWQGPPRNFAAGKTRKVAWFVSNCNYYVMNNRLQYGRELAKHIQTPNPPLTKPRKALHKMVDCRTYPVQESRCEFGTYQWRQFLLLIFGATTAGLHMLSVVTVAAVPEHRCALPDLDENSTNFFDNSENYALWTPILPDGKHDPCHYIDYNTNETESCTKWLYDTTYYKSSRGMEWNFVCSNRWKSAVTQSSYMFGVFTGAVTLGSMADKYGRKIIFYISAIFQLLFGVGVAFVPEFYSYLVVMFFYGLFGSAGSYITGFVLAMEIVGPSKRTAVGLTFQGMFALGVMLVALWGALIPDRVILQIVYGMHSLLLVGHWWLIDESPRWLWSQGRYLEAVTIIEKAIKINGGVDTVLDKTKFLSGRKHDNLNQEQQTYSVLDMFRTPKLRLKSLNTGLNWFANSLVYYGLSLNAGKLFGNPYLVLFILGLVEIPSYFVSTALLDRTGRRCLTSTFMLLGGVACMAAALIPRVTDFGSMFATAVVFFGKFCISASFAIIYNYSAELFPTVIRNTAMGVGSMCARFSATLTPLISLMDSFDPRVPTVVFATVALVSGALTLLLPETMDKPMPQSLEDGEHFGDGDTCCSTGCFGKRTNVTSVPMQDLARS</sequence>
<dbReference type="GO" id="GO:0022857">
    <property type="term" value="F:transmembrane transporter activity"/>
    <property type="evidence" value="ECO:0007669"/>
    <property type="project" value="InterPro"/>
</dbReference>
<comment type="caution">
    <text evidence="8">The sequence shown here is derived from an EMBL/GenBank/DDBJ whole genome shotgun (WGS) entry which is preliminary data.</text>
</comment>
<protein>
    <recommendedName>
        <fullName evidence="7">Major facilitator superfamily (MFS) profile domain-containing protein</fullName>
    </recommendedName>
</protein>
<dbReference type="SUPFAM" id="SSF103473">
    <property type="entry name" value="MFS general substrate transporter"/>
    <property type="match status" value="1"/>
</dbReference>
<dbReference type="InParanoid" id="A0A482WGT7"/>
<accession>A0A482WGT7</accession>
<evidence type="ECO:0000256" key="3">
    <source>
        <dbReference type="ARBA" id="ARBA00022989"/>
    </source>
</evidence>
<evidence type="ECO:0000256" key="2">
    <source>
        <dbReference type="ARBA" id="ARBA00022692"/>
    </source>
</evidence>
<evidence type="ECO:0000256" key="6">
    <source>
        <dbReference type="SAM" id="Phobius"/>
    </source>
</evidence>
<proteinExistence type="predicted"/>
<feature type="transmembrane region" description="Helical" evidence="6">
    <location>
        <begin position="284"/>
        <end position="307"/>
    </location>
</feature>
<dbReference type="InterPro" id="IPR038577">
    <property type="entry name" value="GT10-like_C_sf"/>
</dbReference>
<dbReference type="Proteomes" id="UP000291343">
    <property type="component" value="Unassembled WGS sequence"/>
</dbReference>
<dbReference type="Gene3D" id="3.40.50.11660">
    <property type="entry name" value="Glycosyl transferase family 10, C-terminal domain"/>
    <property type="match status" value="1"/>
</dbReference>
<dbReference type="PANTHER" id="PTHR24064">
    <property type="entry name" value="SOLUTE CARRIER FAMILY 22 MEMBER"/>
    <property type="match status" value="1"/>
</dbReference>
<dbReference type="OrthoDB" id="5141738at2759"/>
<keyword evidence="2 6" id="KW-0812">Transmembrane</keyword>